<comment type="caution">
    <text evidence="2">The sequence shown here is derived from an EMBL/GenBank/DDBJ whole genome shotgun (WGS) entry which is preliminary data.</text>
</comment>
<gene>
    <name evidence="2" type="ORF">F5X68DRAFT_239519</name>
</gene>
<evidence type="ECO:0000256" key="1">
    <source>
        <dbReference type="SAM" id="MobiDB-lite"/>
    </source>
</evidence>
<organism evidence="2 3">
    <name type="scientific">Plectosphaerella plurivora</name>
    <dbReference type="NCBI Taxonomy" id="936078"/>
    <lineage>
        <taxon>Eukaryota</taxon>
        <taxon>Fungi</taxon>
        <taxon>Dikarya</taxon>
        <taxon>Ascomycota</taxon>
        <taxon>Pezizomycotina</taxon>
        <taxon>Sordariomycetes</taxon>
        <taxon>Hypocreomycetidae</taxon>
        <taxon>Glomerellales</taxon>
        <taxon>Plectosphaerellaceae</taxon>
        <taxon>Plectosphaerella</taxon>
    </lineage>
</organism>
<keyword evidence="3" id="KW-1185">Reference proteome</keyword>
<dbReference type="EMBL" id="JAGSXJ010000010">
    <property type="protein sequence ID" value="KAH6688012.1"/>
    <property type="molecule type" value="Genomic_DNA"/>
</dbReference>
<dbReference type="AlphaFoldDB" id="A0A9P8VCG2"/>
<accession>A0A9P8VCG2</accession>
<sequence>MFGLVLRNGYVAALMSLRDNGPHLLPGSQHLILTTFTGIPPLDKLLTLGGVMFASVTSGALPQLSLSVLWGCAMQTIGAGFVMPIYGIAHLLTSGTALEASTPLVDAADITDEEALKLLPKALWLGYILPTILMVAPIPWNTLHQWLGGFWQGFPMWVALAQHALVSRRREVPPGRPGKVAKRQPGDNEPLRRTHSSSSGNRMSTMHTLQGVYWFAFKACAVSHWTTMAIIAANTLASSWFPQRLRGSLSFAKVFWPPAFWNPDPMESMAHGIHSFFQYDLDIFRAVAQKASV</sequence>
<proteinExistence type="predicted"/>
<dbReference type="OrthoDB" id="72269at2759"/>
<dbReference type="Proteomes" id="UP000770015">
    <property type="component" value="Unassembled WGS sequence"/>
</dbReference>
<evidence type="ECO:0000313" key="2">
    <source>
        <dbReference type="EMBL" id="KAH6688012.1"/>
    </source>
</evidence>
<protein>
    <submittedName>
        <fullName evidence="2">Uncharacterized protein</fullName>
    </submittedName>
</protein>
<reference evidence="2" key="1">
    <citation type="journal article" date="2021" name="Nat. Commun.">
        <title>Genetic determinants of endophytism in the Arabidopsis root mycobiome.</title>
        <authorList>
            <person name="Mesny F."/>
            <person name="Miyauchi S."/>
            <person name="Thiergart T."/>
            <person name="Pickel B."/>
            <person name="Atanasova L."/>
            <person name="Karlsson M."/>
            <person name="Huettel B."/>
            <person name="Barry K.W."/>
            <person name="Haridas S."/>
            <person name="Chen C."/>
            <person name="Bauer D."/>
            <person name="Andreopoulos W."/>
            <person name="Pangilinan J."/>
            <person name="LaButti K."/>
            <person name="Riley R."/>
            <person name="Lipzen A."/>
            <person name="Clum A."/>
            <person name="Drula E."/>
            <person name="Henrissat B."/>
            <person name="Kohler A."/>
            <person name="Grigoriev I.V."/>
            <person name="Martin F.M."/>
            <person name="Hacquard S."/>
        </authorList>
    </citation>
    <scope>NUCLEOTIDE SEQUENCE</scope>
    <source>
        <strain evidence="2">MPI-SDFR-AT-0117</strain>
    </source>
</reference>
<feature type="region of interest" description="Disordered" evidence="1">
    <location>
        <begin position="170"/>
        <end position="203"/>
    </location>
</feature>
<name>A0A9P8VCG2_9PEZI</name>
<evidence type="ECO:0000313" key="3">
    <source>
        <dbReference type="Proteomes" id="UP000770015"/>
    </source>
</evidence>